<dbReference type="RefSeq" id="WP_157296455.1">
    <property type="nucleotide sequence ID" value="NZ_JBIAZU010000008.1"/>
</dbReference>
<dbReference type="SMART" id="SM00530">
    <property type="entry name" value="HTH_XRE"/>
    <property type="match status" value="1"/>
</dbReference>
<feature type="domain" description="HTH cro/C1-type" evidence="2">
    <location>
        <begin position="19"/>
        <end position="73"/>
    </location>
</feature>
<dbReference type="InterPro" id="IPR014710">
    <property type="entry name" value="RmlC-like_jellyroll"/>
</dbReference>
<protein>
    <submittedName>
        <fullName evidence="3">Helix-turn-helix domain-containing protein</fullName>
    </submittedName>
</protein>
<dbReference type="SUPFAM" id="SSF47413">
    <property type="entry name" value="lambda repressor-like DNA-binding domains"/>
    <property type="match status" value="1"/>
</dbReference>
<dbReference type="Pfam" id="PF01381">
    <property type="entry name" value="HTH_3"/>
    <property type="match status" value="1"/>
</dbReference>
<dbReference type="Gene3D" id="1.10.260.40">
    <property type="entry name" value="lambda repressor-like DNA-binding domains"/>
    <property type="match status" value="1"/>
</dbReference>
<accession>A0ABW6WU37</accession>
<evidence type="ECO:0000256" key="1">
    <source>
        <dbReference type="ARBA" id="ARBA00023125"/>
    </source>
</evidence>
<name>A0ABW6WU37_9ACTN</name>
<gene>
    <name evidence="3" type="ORF">ACFY35_44635</name>
</gene>
<dbReference type="InterPro" id="IPR050807">
    <property type="entry name" value="TransReg_Diox_bact_type"/>
</dbReference>
<organism evidence="3 4">
    <name type="scientific">Paractinoplanes globisporus</name>
    <dbReference type="NCBI Taxonomy" id="113565"/>
    <lineage>
        <taxon>Bacteria</taxon>
        <taxon>Bacillati</taxon>
        <taxon>Actinomycetota</taxon>
        <taxon>Actinomycetes</taxon>
        <taxon>Micromonosporales</taxon>
        <taxon>Micromonosporaceae</taxon>
        <taxon>Paractinoplanes</taxon>
    </lineage>
</organism>
<dbReference type="InterPro" id="IPR013096">
    <property type="entry name" value="Cupin_2"/>
</dbReference>
<dbReference type="CDD" id="cd00093">
    <property type="entry name" value="HTH_XRE"/>
    <property type="match status" value="1"/>
</dbReference>
<dbReference type="CDD" id="cd02209">
    <property type="entry name" value="cupin_XRE_C"/>
    <property type="match status" value="1"/>
</dbReference>
<dbReference type="EMBL" id="JBIAZU010000008">
    <property type="protein sequence ID" value="MFF5296568.1"/>
    <property type="molecule type" value="Genomic_DNA"/>
</dbReference>
<evidence type="ECO:0000313" key="4">
    <source>
        <dbReference type="Proteomes" id="UP001602245"/>
    </source>
</evidence>
<dbReference type="Proteomes" id="UP001602245">
    <property type="component" value="Unassembled WGS sequence"/>
</dbReference>
<dbReference type="InterPro" id="IPR010982">
    <property type="entry name" value="Lambda_DNA-bd_dom_sf"/>
</dbReference>
<dbReference type="PANTHER" id="PTHR46797">
    <property type="entry name" value="HTH-TYPE TRANSCRIPTIONAL REGULATOR"/>
    <property type="match status" value="1"/>
</dbReference>
<reference evidence="3 4" key="1">
    <citation type="submission" date="2024-10" db="EMBL/GenBank/DDBJ databases">
        <title>The Natural Products Discovery Center: Release of the First 8490 Sequenced Strains for Exploring Actinobacteria Biosynthetic Diversity.</title>
        <authorList>
            <person name="Kalkreuter E."/>
            <person name="Kautsar S.A."/>
            <person name="Yang D."/>
            <person name="Bader C.D."/>
            <person name="Teijaro C.N."/>
            <person name="Fluegel L."/>
            <person name="Davis C.M."/>
            <person name="Simpson J.R."/>
            <person name="Lauterbach L."/>
            <person name="Steele A.D."/>
            <person name="Gui C."/>
            <person name="Meng S."/>
            <person name="Li G."/>
            <person name="Viehrig K."/>
            <person name="Ye F."/>
            <person name="Su P."/>
            <person name="Kiefer A.F."/>
            <person name="Nichols A."/>
            <person name="Cepeda A.J."/>
            <person name="Yan W."/>
            <person name="Fan B."/>
            <person name="Jiang Y."/>
            <person name="Adhikari A."/>
            <person name="Zheng C.-J."/>
            <person name="Schuster L."/>
            <person name="Cowan T.M."/>
            <person name="Smanski M.J."/>
            <person name="Chevrette M.G."/>
            <person name="De Carvalho L.P.S."/>
            <person name="Shen B."/>
        </authorList>
    </citation>
    <scope>NUCLEOTIDE SEQUENCE [LARGE SCALE GENOMIC DNA]</scope>
    <source>
        <strain evidence="3 4">NPDC000087</strain>
    </source>
</reference>
<keyword evidence="1" id="KW-0238">DNA-binding</keyword>
<sequence length="200" mass="21317">MPHTHYIGSDVAATLAANLRAARLVRGWTLEELAEHSSVSRNMLQQIETARTNPSVGTLARIAATLAVPIGDLVSPPPGLVDVVRRGEATVRRTAGGSEARLLINDGHAPFVELWDFAVAAGDEIRSDGHPTGARELLLLHSGELTVEVGGTQVGLGPGDGLRMRGDRSHTYANPGLETAHLSITVVYPGDRDRRYLPPD</sequence>
<dbReference type="SUPFAM" id="SSF51182">
    <property type="entry name" value="RmlC-like cupins"/>
    <property type="match status" value="1"/>
</dbReference>
<evidence type="ECO:0000259" key="2">
    <source>
        <dbReference type="PROSITE" id="PS50943"/>
    </source>
</evidence>
<dbReference type="PANTHER" id="PTHR46797:SF1">
    <property type="entry name" value="METHYLPHOSPHONATE SYNTHASE"/>
    <property type="match status" value="1"/>
</dbReference>
<dbReference type="InterPro" id="IPR011051">
    <property type="entry name" value="RmlC_Cupin_sf"/>
</dbReference>
<dbReference type="PROSITE" id="PS50943">
    <property type="entry name" value="HTH_CROC1"/>
    <property type="match status" value="1"/>
</dbReference>
<dbReference type="InterPro" id="IPR001387">
    <property type="entry name" value="Cro/C1-type_HTH"/>
</dbReference>
<proteinExistence type="predicted"/>
<dbReference type="Gene3D" id="2.60.120.10">
    <property type="entry name" value="Jelly Rolls"/>
    <property type="match status" value="1"/>
</dbReference>
<evidence type="ECO:0000313" key="3">
    <source>
        <dbReference type="EMBL" id="MFF5296568.1"/>
    </source>
</evidence>
<dbReference type="Pfam" id="PF07883">
    <property type="entry name" value="Cupin_2"/>
    <property type="match status" value="1"/>
</dbReference>
<keyword evidence="4" id="KW-1185">Reference proteome</keyword>
<comment type="caution">
    <text evidence="3">The sequence shown here is derived from an EMBL/GenBank/DDBJ whole genome shotgun (WGS) entry which is preliminary data.</text>
</comment>